<comment type="catalytic activity">
    <reaction evidence="1">
        <text>Thiol-dependent hydrolysis of ester, thioester, amide, peptide and isopeptide bonds formed by the C-terminal Gly of ubiquitin (a 76-residue protein attached to proteins as an intracellular targeting signal).</text>
        <dbReference type="EC" id="3.4.19.12"/>
    </reaction>
</comment>
<name>A0A9W8XZY5_9PLEO</name>
<sequence>MSYEGHPEFEAYQQRWTVPESTPTTTAIFLAVVVGAYVVFKSLDLLGYPVWLWTRRLTHIAGDVLGGRGASLEPPDSDSSDATMNGTGGLLGSLFGLNPGNLLRKGVRGVTGALSMGPSDVPPGLGNLSNSCYQNSVIQGLASLPSLHNYLSKTITEHPSLTTETTNGALYEMISKLNDAGSHGQHFWVRGKLKSMSTFQQQDAQEYYSKVLDALDEEVKKAGRSKRRSSVSLLEATKGLIDLPETGKYKKAKETDGTETNQAPAEQPKIVPNPLDGLLAQRVGCVSCGYSEGLSLIPFNCITVSLGRNYGYDIRECLDDYTTLEYIDGVECAKCTLLKMKKTLTPLAAGKPGSPFELKLNAVQEALDDEDFEDKTLIKKLNVAKKNWVQSTKSKQAVVARAPKSLVLHVNRSSFNEMTGMSYKNTAGVSYPMVLDLGNWCLGNTPSGSQHPDMSMEEWPRDPKASMLPESESEPVTTSPFQYRLRAAVTHYGSHGNGHYVCYRPHPKVASPTPGIDGDSDEAKKEDLPEERWWRFSDDSVYAVSEQEAHQGNVFMLFYERMDEPTTSPPQELDTAVESIPMAEDAPLPPAELSVGTTSITNDEAVEIPLPDDEDLFDLMPPESSVLPTTEAASSGQPLAEDDKPPTVSVYPTPPPEDQMFEPDSETEMSEADSEDAPSTQVTSENESEADIPRLPTPPTPKALPIPTVSPHLMRTAGNAASRGQGSNGSRQSLPLVSAT</sequence>
<dbReference type="PANTHER" id="PTHR24006:SF888">
    <property type="entry name" value="UBIQUITIN CARBOXYL-TERMINAL HYDROLASE 30"/>
    <property type="match status" value="1"/>
</dbReference>
<feature type="compositionally biased region" description="Pro residues" evidence="8">
    <location>
        <begin position="695"/>
        <end position="704"/>
    </location>
</feature>
<evidence type="ECO:0000256" key="7">
    <source>
        <dbReference type="ARBA" id="ARBA00022807"/>
    </source>
</evidence>
<dbReference type="CDD" id="cd02662">
    <property type="entry name" value="Peptidase_C19F"/>
    <property type="match status" value="1"/>
</dbReference>
<organism evidence="10 11">
    <name type="scientific">Neocucurbitaria cava</name>
    <dbReference type="NCBI Taxonomy" id="798079"/>
    <lineage>
        <taxon>Eukaryota</taxon>
        <taxon>Fungi</taxon>
        <taxon>Dikarya</taxon>
        <taxon>Ascomycota</taxon>
        <taxon>Pezizomycotina</taxon>
        <taxon>Dothideomycetes</taxon>
        <taxon>Pleosporomycetidae</taxon>
        <taxon>Pleosporales</taxon>
        <taxon>Pleosporineae</taxon>
        <taxon>Cucurbitariaceae</taxon>
        <taxon>Neocucurbitaria</taxon>
    </lineage>
</organism>
<dbReference type="OrthoDB" id="2020758at2759"/>
<feature type="compositionally biased region" description="Acidic residues" evidence="8">
    <location>
        <begin position="659"/>
        <end position="676"/>
    </location>
</feature>
<evidence type="ECO:0000256" key="4">
    <source>
        <dbReference type="ARBA" id="ARBA00022670"/>
    </source>
</evidence>
<evidence type="ECO:0000256" key="1">
    <source>
        <dbReference type="ARBA" id="ARBA00000707"/>
    </source>
</evidence>
<evidence type="ECO:0000313" key="10">
    <source>
        <dbReference type="EMBL" id="KAJ4362530.1"/>
    </source>
</evidence>
<keyword evidence="7" id="KW-0788">Thiol protease</keyword>
<feature type="compositionally biased region" description="Low complexity" evidence="8">
    <location>
        <begin position="718"/>
        <end position="733"/>
    </location>
</feature>
<dbReference type="AlphaFoldDB" id="A0A9W8XZY5"/>
<dbReference type="InterPro" id="IPR038765">
    <property type="entry name" value="Papain-like_cys_pep_sf"/>
</dbReference>
<dbReference type="GO" id="GO:0016579">
    <property type="term" value="P:protein deubiquitination"/>
    <property type="evidence" value="ECO:0007669"/>
    <property type="project" value="InterPro"/>
</dbReference>
<protein>
    <recommendedName>
        <fullName evidence="3">ubiquitinyl hydrolase 1</fullName>
        <ecNumber evidence="3">3.4.19.12</ecNumber>
    </recommendedName>
</protein>
<feature type="domain" description="USP" evidence="9">
    <location>
        <begin position="123"/>
        <end position="562"/>
    </location>
</feature>
<evidence type="ECO:0000256" key="3">
    <source>
        <dbReference type="ARBA" id="ARBA00012759"/>
    </source>
</evidence>
<gene>
    <name evidence="10" type="primary">UBP1</name>
    <name evidence="10" type="ORF">N0V83_010624</name>
</gene>
<dbReference type="PANTHER" id="PTHR24006">
    <property type="entry name" value="UBIQUITIN CARBOXYL-TERMINAL HYDROLASE"/>
    <property type="match status" value="1"/>
</dbReference>
<dbReference type="Pfam" id="PF00443">
    <property type="entry name" value="UCH"/>
    <property type="match status" value="1"/>
</dbReference>
<dbReference type="InterPro" id="IPR028889">
    <property type="entry name" value="USP"/>
</dbReference>
<keyword evidence="6 10" id="KW-0378">Hydrolase</keyword>
<comment type="caution">
    <text evidence="10">The sequence shown here is derived from an EMBL/GenBank/DDBJ whole genome shotgun (WGS) entry which is preliminary data.</text>
</comment>
<evidence type="ECO:0000256" key="6">
    <source>
        <dbReference type="ARBA" id="ARBA00022801"/>
    </source>
</evidence>
<dbReference type="Gene3D" id="3.90.70.10">
    <property type="entry name" value="Cysteine proteinases"/>
    <property type="match status" value="1"/>
</dbReference>
<evidence type="ECO:0000313" key="11">
    <source>
        <dbReference type="Proteomes" id="UP001140560"/>
    </source>
</evidence>
<dbReference type="InterPro" id="IPR001394">
    <property type="entry name" value="Peptidase_C19_UCH"/>
</dbReference>
<evidence type="ECO:0000256" key="8">
    <source>
        <dbReference type="SAM" id="MobiDB-lite"/>
    </source>
</evidence>
<dbReference type="GO" id="GO:0004843">
    <property type="term" value="F:cysteine-type deubiquitinase activity"/>
    <property type="evidence" value="ECO:0007669"/>
    <property type="project" value="UniProtKB-EC"/>
</dbReference>
<dbReference type="EMBL" id="JAPEUY010000021">
    <property type="protein sequence ID" value="KAJ4362530.1"/>
    <property type="molecule type" value="Genomic_DNA"/>
</dbReference>
<keyword evidence="5" id="KW-0833">Ubl conjugation pathway</keyword>
<dbReference type="GO" id="GO:0005829">
    <property type="term" value="C:cytosol"/>
    <property type="evidence" value="ECO:0007669"/>
    <property type="project" value="TreeGrafter"/>
</dbReference>
<feature type="region of interest" description="Disordered" evidence="8">
    <location>
        <begin position="446"/>
        <end position="478"/>
    </location>
</feature>
<dbReference type="GO" id="GO:0005634">
    <property type="term" value="C:nucleus"/>
    <property type="evidence" value="ECO:0007669"/>
    <property type="project" value="TreeGrafter"/>
</dbReference>
<dbReference type="GO" id="GO:0006508">
    <property type="term" value="P:proteolysis"/>
    <property type="evidence" value="ECO:0007669"/>
    <property type="project" value="UniProtKB-KW"/>
</dbReference>
<evidence type="ECO:0000259" key="9">
    <source>
        <dbReference type="PROSITE" id="PS50235"/>
    </source>
</evidence>
<proteinExistence type="inferred from homology"/>
<dbReference type="Proteomes" id="UP001140560">
    <property type="component" value="Unassembled WGS sequence"/>
</dbReference>
<comment type="similarity">
    <text evidence="2">Belongs to the peptidase C19 family.</text>
</comment>
<dbReference type="SUPFAM" id="SSF54001">
    <property type="entry name" value="Cysteine proteinases"/>
    <property type="match status" value="1"/>
</dbReference>
<evidence type="ECO:0000256" key="5">
    <source>
        <dbReference type="ARBA" id="ARBA00022786"/>
    </source>
</evidence>
<feature type="compositionally biased region" description="Polar residues" evidence="8">
    <location>
        <begin position="626"/>
        <end position="637"/>
    </location>
</feature>
<evidence type="ECO:0000256" key="2">
    <source>
        <dbReference type="ARBA" id="ARBA00009085"/>
    </source>
</evidence>
<feature type="region of interest" description="Disordered" evidence="8">
    <location>
        <begin position="248"/>
        <end position="270"/>
    </location>
</feature>
<keyword evidence="11" id="KW-1185">Reference proteome</keyword>
<dbReference type="InterPro" id="IPR050164">
    <property type="entry name" value="Peptidase_C19"/>
</dbReference>
<accession>A0A9W8XZY5</accession>
<dbReference type="PROSITE" id="PS50235">
    <property type="entry name" value="USP_3"/>
    <property type="match status" value="1"/>
</dbReference>
<keyword evidence="4 10" id="KW-0645">Protease</keyword>
<reference evidence="10" key="1">
    <citation type="submission" date="2022-10" db="EMBL/GenBank/DDBJ databases">
        <title>Tapping the CABI collections for fungal endophytes: first genome assemblies for Collariella, Neodidymelliopsis, Ascochyta clinopodiicola, Didymella pomorum, Didymosphaeria variabile, Neocosmospora piperis and Neocucurbitaria cava.</title>
        <authorList>
            <person name="Hill R."/>
        </authorList>
    </citation>
    <scope>NUCLEOTIDE SEQUENCE</scope>
    <source>
        <strain evidence="10">IMI 356814</strain>
    </source>
</reference>
<feature type="region of interest" description="Disordered" evidence="8">
    <location>
        <begin position="613"/>
        <end position="740"/>
    </location>
</feature>
<dbReference type="EC" id="3.4.19.12" evidence="3"/>